<feature type="region of interest" description="Disordered" evidence="6">
    <location>
        <begin position="32"/>
        <end position="56"/>
    </location>
</feature>
<name>A0A0M9UBM1_9CHLR</name>
<dbReference type="Pfam" id="PF07705">
    <property type="entry name" value="CARDB"/>
    <property type="match status" value="1"/>
</dbReference>
<dbReference type="PANTHER" id="PTHR43806">
    <property type="entry name" value="PEPTIDASE S8"/>
    <property type="match status" value="1"/>
</dbReference>
<dbReference type="Pfam" id="PF22148">
    <property type="entry name" value="Fervidolysin_NPro-like"/>
    <property type="match status" value="1"/>
</dbReference>
<evidence type="ECO:0000259" key="7">
    <source>
        <dbReference type="Pfam" id="PF00082"/>
    </source>
</evidence>
<evidence type="ECO:0000256" key="6">
    <source>
        <dbReference type="SAM" id="MobiDB-lite"/>
    </source>
</evidence>
<evidence type="ECO:0000256" key="2">
    <source>
        <dbReference type="ARBA" id="ARBA00022670"/>
    </source>
</evidence>
<dbReference type="CDD" id="cd15482">
    <property type="entry name" value="Sialidase_non-viral"/>
    <property type="match status" value="1"/>
</dbReference>
<feature type="domain" description="Peptidase S8/S53" evidence="7">
    <location>
        <begin position="964"/>
        <end position="1230"/>
    </location>
</feature>
<sequence>MRSTKTIALVLVGVLALFLGLGRALVMADQPDRATPTPYAPPEGLDSQGDAPASPDALPDLVVTHVNVFPTTPVVSQTVVIQVAIKNQGEVNLPAGNNFFVDLYIDPPLPPQPGIDIGPPTYSWGVQSWYVDNGNVWTLSFSTAFTDTGHHSVYAVIDPTGVVVESDEENNVTGPTQFEVITSAYWQQSSHADFQKGFSNLDLSHSRGLMQIGRFYDRYIGSQGTQVNYALQYFDQPEFDRDIYFPDYAVVTEPGLQIAPIMTKGPNNTDEVAVVWEDWRNGTADADIYFSRSTDRGRTWGTPVRITSDADSIHVQRSPSLIYNEACGTYHVVWADNRLGSFDIWHAYSADNGATWIEDPAPINDTNVNPTADQTAPAIGVDAFGNLFVAWQDRRNGNDDIYFAYGSGGCLNWTWGANVFVTDDPEATAQDQRLPQLSVATYGTSPNDVYVFIVWQDMRYDGGDIFLGVGRPSPAPLYFTFDIDIQMNTDGTTALQLDPALDSIPLLVEVDYQMSDDNNEPVSCKAVLQTNVAHVAWQDYRYGNPDIFYAWMFTDYAVLSVTGDDPLLCAAGGAIVETEFDPFTPYGNVNVSAYQVEPLSAACWGPDSNTEEPMQSRWQGEPTVAVGNPYQVFIGWSDGRSSDDLNYDIHIAGMSNLTEDGTPTTDFTQRVGVANVNDNVKRLDLLVASDDQHYNTLYEEYAPAGVRQRRPSLVTQVSTVITPSLNPPSSWVPFAIAWDDTRNDDSFSGTVTNRDIFAAPFVSEMACAEGTPLCLINGRKLGYYSEQEALDQGYQAWGTYISPVFDAGSEAVWFDIQWWGATQFDSSLLLQVRLGNTPTPPLDDINDGNWTRWSGVGGAGGYYDAPGQNIRDEDGSLFPRYRYAQYRVLINQNRPTTGLTSPLNGACVSQVKLAYEPIRHDVYLPMVVNGTYQPIAQPDDPYYDALQWNMQISNFEAAWAQSSGNGVTVAVIDTGVDLNHPELQPNLVSGWDFGNNDAVPQDVNGHGTHVAGLVAAVGNNGQGIAGAAWNAKIMPLKVFADGSSLASDAAIASAIQYAVDHGAKVINLSLGSQDDSQAIRDAIAYARSKGAVVVAAAGNLYEAGNPVVYPAAIPEVIAVAAVTNERQRASYSSVHSYVDVAAGGGDPSSPTDPVIQHWVWSTYPRALGGVPETGYNAISGTSQAAAHVSGVAALLLSRNSSLSPDAVANLITGTADDLGTPGKDSEFGYGLLNAGNAVSNAVVTTMQDRFAPLRKQVFVYKDTPDLLRQENNWVSGELLVAYEETTTQAAVDALLSEYGAKRVEQVLATGVWRVQVPKGQEVAVRDALRAQPGIRYAELNYLRPLQ</sequence>
<dbReference type="OrthoDB" id="9798386at2"/>
<reference evidence="11" key="2">
    <citation type="submission" date="2015-08" db="EMBL/GenBank/DDBJ databases">
        <title>Draft Genome Sequence of a Heterotrophic Facultative Anaerobic Bacterium Ardenticatena maritima Strain 110S.</title>
        <authorList>
            <person name="Kawaichi S."/>
            <person name="Yoshida T."/>
            <person name="Sako Y."/>
            <person name="Nakamura R."/>
        </authorList>
    </citation>
    <scope>NUCLEOTIDE SEQUENCE [LARGE SCALE GENOMIC DNA]</scope>
    <source>
        <strain evidence="11">110S</strain>
    </source>
</reference>
<protein>
    <recommendedName>
        <fullName evidence="12">Peptidase S8/S53 domain-containing protein</fullName>
    </recommendedName>
</protein>
<keyword evidence="4 5" id="KW-0720">Serine protease</keyword>
<dbReference type="InterPro" id="IPR000209">
    <property type="entry name" value="Peptidase_S8/S53_dom"/>
</dbReference>
<evidence type="ECO:0000256" key="4">
    <source>
        <dbReference type="ARBA" id="ARBA00022825"/>
    </source>
</evidence>
<keyword evidence="2 5" id="KW-0645">Protease</keyword>
<proteinExistence type="inferred from homology"/>
<feature type="active site" description="Charge relay system" evidence="5">
    <location>
        <position position="1182"/>
    </location>
</feature>
<dbReference type="RefSeq" id="WP_054491919.1">
    <property type="nucleotide sequence ID" value="NZ_BBZA01000023.1"/>
</dbReference>
<dbReference type="InterPro" id="IPR036852">
    <property type="entry name" value="Peptidase_S8/S53_dom_sf"/>
</dbReference>
<dbReference type="SUPFAM" id="SSF52743">
    <property type="entry name" value="Subtilisin-like"/>
    <property type="match status" value="1"/>
</dbReference>
<dbReference type="Pfam" id="PF00082">
    <property type="entry name" value="Peptidase_S8"/>
    <property type="match status" value="1"/>
</dbReference>
<dbReference type="InterPro" id="IPR054399">
    <property type="entry name" value="Fervidolysin-like_N_prodom"/>
</dbReference>
<dbReference type="GO" id="GO:0004252">
    <property type="term" value="F:serine-type endopeptidase activity"/>
    <property type="evidence" value="ECO:0007669"/>
    <property type="project" value="UniProtKB-UniRule"/>
</dbReference>
<comment type="similarity">
    <text evidence="1 5">Belongs to the peptidase S8 family.</text>
</comment>
<dbReference type="InterPro" id="IPR015500">
    <property type="entry name" value="Peptidase_S8_subtilisin-rel"/>
</dbReference>
<reference evidence="10 11" key="1">
    <citation type="journal article" date="2015" name="Genome Announc.">
        <title>Draft Genome Sequence of a Heterotrophic Facultative Anaerobic Thermophilic Bacterium, Ardenticatena maritima Strain 110ST.</title>
        <authorList>
            <person name="Kawaichi S."/>
            <person name="Yoshida T."/>
            <person name="Sako Y."/>
            <person name="Nakamura R."/>
        </authorList>
    </citation>
    <scope>NUCLEOTIDE SEQUENCE [LARGE SCALE GENOMIC DNA]</scope>
    <source>
        <strain evidence="10 11">110S</strain>
    </source>
</reference>
<dbReference type="InterPro" id="IPR036278">
    <property type="entry name" value="Sialidase_sf"/>
</dbReference>
<keyword evidence="11" id="KW-1185">Reference proteome</keyword>
<evidence type="ECO:0000259" key="9">
    <source>
        <dbReference type="Pfam" id="PF22148"/>
    </source>
</evidence>
<feature type="active site" description="Charge relay system" evidence="5">
    <location>
        <position position="973"/>
    </location>
</feature>
<evidence type="ECO:0000259" key="8">
    <source>
        <dbReference type="Pfam" id="PF07705"/>
    </source>
</evidence>
<dbReference type="PRINTS" id="PR00723">
    <property type="entry name" value="SUBTILISIN"/>
</dbReference>
<accession>A0A0M9UBM1</accession>
<dbReference type="InterPro" id="IPR023827">
    <property type="entry name" value="Peptidase_S8_Asp-AS"/>
</dbReference>
<dbReference type="Gene3D" id="2.60.40.10">
    <property type="entry name" value="Immunoglobulins"/>
    <property type="match status" value="1"/>
</dbReference>
<dbReference type="PROSITE" id="PS00136">
    <property type="entry name" value="SUBTILASE_ASP"/>
    <property type="match status" value="1"/>
</dbReference>
<comment type="caution">
    <text evidence="10">The sequence shown here is derived from an EMBL/GenBank/DDBJ whole genome shotgun (WGS) entry which is preliminary data.</text>
</comment>
<dbReference type="EMBL" id="BBZA01000023">
    <property type="protein sequence ID" value="GAP61994.1"/>
    <property type="molecule type" value="Genomic_DNA"/>
</dbReference>
<evidence type="ECO:0008006" key="12">
    <source>
        <dbReference type="Google" id="ProtNLM"/>
    </source>
</evidence>
<dbReference type="Proteomes" id="UP000037784">
    <property type="component" value="Unassembled WGS sequence"/>
</dbReference>
<dbReference type="InterPro" id="IPR013783">
    <property type="entry name" value="Ig-like_fold"/>
</dbReference>
<dbReference type="InterPro" id="IPR022398">
    <property type="entry name" value="Peptidase_S8_His-AS"/>
</dbReference>
<evidence type="ECO:0000313" key="11">
    <source>
        <dbReference type="Proteomes" id="UP000037784"/>
    </source>
</evidence>
<keyword evidence="3 5" id="KW-0378">Hydrolase</keyword>
<feature type="active site" description="Charge relay system" evidence="5">
    <location>
        <position position="1006"/>
    </location>
</feature>
<dbReference type="InParanoid" id="A0A0M9UBM1"/>
<evidence type="ECO:0000313" key="10">
    <source>
        <dbReference type="EMBL" id="GAP61994.1"/>
    </source>
</evidence>
<dbReference type="GO" id="GO:0006508">
    <property type="term" value="P:proteolysis"/>
    <property type="evidence" value="ECO:0007669"/>
    <property type="project" value="UniProtKB-KW"/>
</dbReference>
<dbReference type="PANTHER" id="PTHR43806:SF11">
    <property type="entry name" value="CEREVISIN-RELATED"/>
    <property type="match status" value="1"/>
</dbReference>
<gene>
    <name evidence="10" type="ORF">ARMA_0417</name>
</gene>
<dbReference type="SUPFAM" id="SSF50939">
    <property type="entry name" value="Sialidases"/>
    <property type="match status" value="1"/>
</dbReference>
<organism evidence="10 11">
    <name type="scientific">Ardenticatena maritima</name>
    <dbReference type="NCBI Taxonomy" id="872965"/>
    <lineage>
        <taxon>Bacteria</taxon>
        <taxon>Bacillati</taxon>
        <taxon>Chloroflexota</taxon>
        <taxon>Ardenticatenia</taxon>
        <taxon>Ardenticatenales</taxon>
        <taxon>Ardenticatenaceae</taxon>
        <taxon>Ardenticatena</taxon>
    </lineage>
</organism>
<dbReference type="InterPro" id="IPR050131">
    <property type="entry name" value="Peptidase_S8_subtilisin-like"/>
</dbReference>
<feature type="domain" description="Fervidolysin-like N-terminal prodomain" evidence="9">
    <location>
        <begin position="1270"/>
        <end position="1340"/>
    </location>
</feature>
<dbReference type="Gene3D" id="3.40.50.200">
    <property type="entry name" value="Peptidase S8/S53 domain"/>
    <property type="match status" value="1"/>
</dbReference>
<dbReference type="InterPro" id="IPR011635">
    <property type="entry name" value="CARDB"/>
</dbReference>
<feature type="domain" description="CARDB" evidence="8">
    <location>
        <begin position="59"/>
        <end position="173"/>
    </location>
</feature>
<dbReference type="PROSITE" id="PS51892">
    <property type="entry name" value="SUBTILASE"/>
    <property type="match status" value="1"/>
</dbReference>
<evidence type="ECO:0000256" key="1">
    <source>
        <dbReference type="ARBA" id="ARBA00011073"/>
    </source>
</evidence>
<evidence type="ECO:0000256" key="5">
    <source>
        <dbReference type="PROSITE-ProRule" id="PRU01240"/>
    </source>
</evidence>
<evidence type="ECO:0000256" key="3">
    <source>
        <dbReference type="ARBA" id="ARBA00022801"/>
    </source>
</evidence>
<dbReference type="PROSITE" id="PS00137">
    <property type="entry name" value="SUBTILASE_HIS"/>
    <property type="match status" value="1"/>
</dbReference>
<dbReference type="Gene3D" id="2.120.10.10">
    <property type="match status" value="1"/>
</dbReference>